<organism evidence="2 3">
    <name type="scientific">Daphnia pulex</name>
    <name type="common">Water flea</name>
    <dbReference type="NCBI Taxonomy" id="6669"/>
    <lineage>
        <taxon>Eukaryota</taxon>
        <taxon>Metazoa</taxon>
        <taxon>Ecdysozoa</taxon>
        <taxon>Arthropoda</taxon>
        <taxon>Crustacea</taxon>
        <taxon>Branchiopoda</taxon>
        <taxon>Diplostraca</taxon>
        <taxon>Cladocera</taxon>
        <taxon>Anomopoda</taxon>
        <taxon>Daphniidae</taxon>
        <taxon>Daphnia</taxon>
    </lineage>
</organism>
<proteinExistence type="predicted"/>
<name>E9GR96_DAPPU</name>
<reference evidence="2 3" key="1">
    <citation type="journal article" date="2011" name="Science">
        <title>The ecoresponsive genome of Daphnia pulex.</title>
        <authorList>
            <person name="Colbourne J.K."/>
            <person name="Pfrender M.E."/>
            <person name="Gilbert D."/>
            <person name="Thomas W.K."/>
            <person name="Tucker A."/>
            <person name="Oakley T.H."/>
            <person name="Tokishita S."/>
            <person name="Aerts A."/>
            <person name="Arnold G.J."/>
            <person name="Basu M.K."/>
            <person name="Bauer D.J."/>
            <person name="Caceres C.E."/>
            <person name="Carmel L."/>
            <person name="Casola C."/>
            <person name="Choi J.H."/>
            <person name="Detter J.C."/>
            <person name="Dong Q."/>
            <person name="Dusheyko S."/>
            <person name="Eads B.D."/>
            <person name="Frohlich T."/>
            <person name="Geiler-Samerotte K.A."/>
            <person name="Gerlach D."/>
            <person name="Hatcher P."/>
            <person name="Jogdeo S."/>
            <person name="Krijgsveld J."/>
            <person name="Kriventseva E.V."/>
            <person name="Kultz D."/>
            <person name="Laforsch C."/>
            <person name="Lindquist E."/>
            <person name="Lopez J."/>
            <person name="Manak J.R."/>
            <person name="Muller J."/>
            <person name="Pangilinan J."/>
            <person name="Patwardhan R.P."/>
            <person name="Pitluck S."/>
            <person name="Pritham E.J."/>
            <person name="Rechtsteiner A."/>
            <person name="Rho M."/>
            <person name="Rogozin I.B."/>
            <person name="Sakarya O."/>
            <person name="Salamov A."/>
            <person name="Schaack S."/>
            <person name="Shapiro H."/>
            <person name="Shiga Y."/>
            <person name="Skalitzky C."/>
            <person name="Smith Z."/>
            <person name="Souvorov A."/>
            <person name="Sung W."/>
            <person name="Tang Z."/>
            <person name="Tsuchiya D."/>
            <person name="Tu H."/>
            <person name="Vos H."/>
            <person name="Wang M."/>
            <person name="Wolf Y.I."/>
            <person name="Yamagata H."/>
            <person name="Yamada T."/>
            <person name="Ye Y."/>
            <person name="Shaw J.R."/>
            <person name="Andrews J."/>
            <person name="Crease T.J."/>
            <person name="Tang H."/>
            <person name="Lucas S.M."/>
            <person name="Robertson H.M."/>
            <person name="Bork P."/>
            <person name="Koonin E.V."/>
            <person name="Zdobnov E.M."/>
            <person name="Grigoriev I.V."/>
            <person name="Lynch M."/>
            <person name="Boore J.L."/>
        </authorList>
    </citation>
    <scope>NUCLEOTIDE SEQUENCE [LARGE SCALE GENOMIC DNA]</scope>
</reference>
<dbReference type="AlphaFoldDB" id="E9GR96"/>
<dbReference type="PhylomeDB" id="E9GR96"/>
<evidence type="ECO:0008006" key="4">
    <source>
        <dbReference type="Google" id="ProtNLM"/>
    </source>
</evidence>
<dbReference type="OrthoDB" id="10037266at2759"/>
<dbReference type="InParanoid" id="E9GR96"/>
<evidence type="ECO:0000313" key="2">
    <source>
        <dbReference type="EMBL" id="EFX78033.1"/>
    </source>
</evidence>
<protein>
    <recommendedName>
        <fullName evidence="4">Retrotransposon gag domain-containing protein</fullName>
    </recommendedName>
</protein>
<dbReference type="HOGENOM" id="CLU_050286_0_0_1"/>
<keyword evidence="3" id="KW-1185">Reference proteome</keyword>
<feature type="region of interest" description="Disordered" evidence="1">
    <location>
        <begin position="30"/>
        <end position="56"/>
    </location>
</feature>
<accession>E9GR96</accession>
<evidence type="ECO:0000256" key="1">
    <source>
        <dbReference type="SAM" id="MobiDB-lite"/>
    </source>
</evidence>
<dbReference type="EMBL" id="GL732559">
    <property type="protein sequence ID" value="EFX78033.1"/>
    <property type="molecule type" value="Genomic_DNA"/>
</dbReference>
<gene>
    <name evidence="2" type="ORF">DAPPUDRAFT_246810</name>
</gene>
<dbReference type="Proteomes" id="UP000000305">
    <property type="component" value="Unassembled WGS sequence"/>
</dbReference>
<dbReference type="PANTHER" id="PTHR33194:SF4">
    <property type="entry name" value="CCHC-TYPE DOMAIN-CONTAINING PROTEIN"/>
    <property type="match status" value="1"/>
</dbReference>
<sequence length="449" mass="50668">MVEKQHYKGDKASTGEYRLWALPQAVNEKAIESTSCPRDPSRRLHPVPPSTRPIEDVVGSRQQVLQAEKKLESTASDLEESDVDEIIEAAHESSNESEEEEQFLADIDSDSDTDIMPPQIKFLSPKVFKATSEDDASDWLERYESTGAYNQWGNTELRANFSMYLDGAARKWYLCSTLPKEWRDLPVRPGVGLNAPDLPAVTGVRTLFLKEFQQQNYRLFQETRLRNRVQGIEEATTNYYYDVIDLCRVVDPTMAEATKVDYLFGGLRPSLVEKLYPLQPKTCEEFLEAAKRFTDAKLLANRRNLPDAVLGVAATRAADVLIDFIRTIPKPVPTTADTELWKVIKELQGAVESLKIQATLPPKRPGNEKTVTWGESERIYRNNDGVLKYVPPLRFDKRMGWRGSNLWNTTGDGGFRHRGGTDSNITRAAKGIPVCDASMEWTAGSDGEW</sequence>
<evidence type="ECO:0000313" key="3">
    <source>
        <dbReference type="Proteomes" id="UP000000305"/>
    </source>
</evidence>
<dbReference type="PANTHER" id="PTHR33194">
    <property type="entry name" value="ZINC KNUCKLE DOMAINCONTAINING PROTEIN"/>
    <property type="match status" value="1"/>
</dbReference>
<dbReference type="KEGG" id="dpx:DAPPUDRAFT_246810"/>